<evidence type="ECO:0000256" key="5">
    <source>
        <dbReference type="ARBA" id="ARBA00037193"/>
    </source>
</evidence>
<dbReference type="Pfam" id="PF01451">
    <property type="entry name" value="LMWPc"/>
    <property type="match status" value="1"/>
</dbReference>
<feature type="active site" description="Nucleophile" evidence="9">
    <location>
        <position position="7"/>
    </location>
</feature>
<comment type="similarity">
    <text evidence="1">Belongs to the low molecular weight phosphotyrosine protein phosphatase family.</text>
</comment>
<comment type="catalytic activity">
    <reaction evidence="8">
        <text>O-phospho-L-tyrosyl-[protein] + H2O = L-tyrosyl-[protein] + phosphate</text>
        <dbReference type="Rhea" id="RHEA:10684"/>
        <dbReference type="Rhea" id="RHEA-COMP:10136"/>
        <dbReference type="Rhea" id="RHEA-COMP:20101"/>
        <dbReference type="ChEBI" id="CHEBI:15377"/>
        <dbReference type="ChEBI" id="CHEBI:43474"/>
        <dbReference type="ChEBI" id="CHEBI:46858"/>
        <dbReference type="ChEBI" id="CHEBI:61978"/>
        <dbReference type="EC" id="3.1.3.48"/>
    </reaction>
</comment>
<organism evidence="11 12">
    <name type="scientific">Staphylococcus lutrae</name>
    <dbReference type="NCBI Taxonomy" id="155085"/>
    <lineage>
        <taxon>Bacteria</taxon>
        <taxon>Bacillati</taxon>
        <taxon>Bacillota</taxon>
        <taxon>Bacilli</taxon>
        <taxon>Bacillales</taxon>
        <taxon>Staphylococcaceae</taxon>
        <taxon>Staphylococcus</taxon>
    </lineage>
</organism>
<dbReference type="EC" id="3.1.3.48" evidence="2"/>
<dbReference type="CDD" id="cd16344">
    <property type="entry name" value="LMWPAP"/>
    <property type="match status" value="1"/>
</dbReference>
<dbReference type="InterPro" id="IPR036196">
    <property type="entry name" value="Ptyr_pPase_sf"/>
</dbReference>
<keyword evidence="3" id="KW-0378">Hydrolase</keyword>
<evidence type="ECO:0000256" key="6">
    <source>
        <dbReference type="ARBA" id="ARBA00040312"/>
    </source>
</evidence>
<accession>A0AAC9WIS2</accession>
<feature type="active site" description="Proton donor" evidence="9">
    <location>
        <position position="111"/>
    </location>
</feature>
<evidence type="ECO:0000256" key="2">
    <source>
        <dbReference type="ARBA" id="ARBA00013064"/>
    </source>
</evidence>
<evidence type="ECO:0000256" key="7">
    <source>
        <dbReference type="ARBA" id="ARBA00041820"/>
    </source>
</evidence>
<dbReference type="KEGG" id="slz:B5P37_02585"/>
<evidence type="ECO:0000256" key="8">
    <source>
        <dbReference type="ARBA" id="ARBA00051722"/>
    </source>
</evidence>
<dbReference type="InterPro" id="IPR050438">
    <property type="entry name" value="LMW_PTPase"/>
</dbReference>
<evidence type="ECO:0000256" key="1">
    <source>
        <dbReference type="ARBA" id="ARBA00011063"/>
    </source>
</evidence>
<feature type="domain" description="Phosphotyrosine protein phosphatase I" evidence="10">
    <location>
        <begin position="1"/>
        <end position="137"/>
    </location>
</feature>
<protein>
    <recommendedName>
        <fullName evidence="6">Low molecular weight protein-tyrosine-phosphatase PtpB</fullName>
        <ecNumber evidence="2">3.1.3.48</ecNumber>
    </recommendedName>
    <alternativeName>
        <fullName evidence="7">Phosphotyrosine phosphatase B</fullName>
    </alternativeName>
</protein>
<evidence type="ECO:0000313" key="11">
    <source>
        <dbReference type="EMBL" id="ARJ50280.1"/>
    </source>
</evidence>
<dbReference type="InterPro" id="IPR023485">
    <property type="entry name" value="Ptyr_pPase"/>
</dbReference>
<dbReference type="PANTHER" id="PTHR11717:SF31">
    <property type="entry name" value="LOW MOLECULAR WEIGHT PROTEIN-TYROSINE-PHOSPHATASE ETP-RELATED"/>
    <property type="match status" value="1"/>
</dbReference>
<dbReference type="AlphaFoldDB" id="A0AAC9WIS2"/>
<evidence type="ECO:0000256" key="4">
    <source>
        <dbReference type="ARBA" id="ARBA00022912"/>
    </source>
</evidence>
<keyword evidence="12" id="KW-1185">Reference proteome</keyword>
<keyword evidence="4" id="KW-0904">Protein phosphatase</keyword>
<dbReference type="SUPFAM" id="SSF52788">
    <property type="entry name" value="Phosphotyrosine protein phosphatases I"/>
    <property type="match status" value="1"/>
</dbReference>
<dbReference type="EMBL" id="CP020773">
    <property type="protein sequence ID" value="ARJ50280.1"/>
    <property type="molecule type" value="Genomic_DNA"/>
</dbReference>
<evidence type="ECO:0000256" key="3">
    <source>
        <dbReference type="ARBA" id="ARBA00022801"/>
    </source>
</evidence>
<gene>
    <name evidence="11" type="ORF">B5P37_02585</name>
</gene>
<dbReference type="GO" id="GO:0004725">
    <property type="term" value="F:protein tyrosine phosphatase activity"/>
    <property type="evidence" value="ECO:0007669"/>
    <property type="project" value="UniProtKB-EC"/>
</dbReference>
<dbReference type="SMART" id="SM00226">
    <property type="entry name" value="LMWPc"/>
    <property type="match status" value="1"/>
</dbReference>
<name>A0AAC9WIS2_9STAP</name>
<dbReference type="InterPro" id="IPR017867">
    <property type="entry name" value="Tyr_phospatase_low_mol_wt"/>
</dbReference>
<reference evidence="11 12" key="1">
    <citation type="submission" date="2017-04" db="EMBL/GenBank/DDBJ databases">
        <authorList>
            <person name="Veseli I.A."/>
            <person name="Tang C."/>
            <person name="Pombert J.-F."/>
        </authorList>
    </citation>
    <scope>NUCLEOTIDE SEQUENCE [LARGE SCALE GENOMIC DNA]</scope>
    <source>
        <strain evidence="11 12">ATCC 700373</strain>
    </source>
</reference>
<comment type="function">
    <text evidence="5">Dephosphorylates the phosphotyrosine-containing proteins.</text>
</comment>
<dbReference type="Proteomes" id="UP000242864">
    <property type="component" value="Chromosome"/>
</dbReference>
<dbReference type="RefSeq" id="WP_085236770.1">
    <property type="nucleotide sequence ID" value="NZ_CP020773.1"/>
</dbReference>
<dbReference type="Gene3D" id="3.40.50.2300">
    <property type="match status" value="1"/>
</dbReference>
<proteinExistence type="inferred from homology"/>
<evidence type="ECO:0000256" key="9">
    <source>
        <dbReference type="PIRSR" id="PIRSR617867-1"/>
    </source>
</evidence>
<feature type="active site" description="Nucleophile" evidence="9">
    <location>
        <position position="13"/>
    </location>
</feature>
<dbReference type="PANTHER" id="PTHR11717">
    <property type="entry name" value="LOW MOLECULAR WEIGHT PROTEIN TYROSINE PHOSPHATASE"/>
    <property type="match status" value="1"/>
</dbReference>
<evidence type="ECO:0000313" key="12">
    <source>
        <dbReference type="Proteomes" id="UP000242864"/>
    </source>
</evidence>
<sequence length="141" mass="15886">MRIIFVCTGNTCRSPLAEGIAHRLMPDFDIQSKGLMAQTGQPISTHSRELLDRHQLSGPDTARLFDERDATADLILTMTSAHQQMIQAMYGTKVNVHTLNQYVNETGTVVDPYGSGFETYEKVFDQLSRLIEKLKEKLVIE</sequence>
<dbReference type="PRINTS" id="PR00719">
    <property type="entry name" value="LMWPTPASE"/>
</dbReference>
<evidence type="ECO:0000259" key="10">
    <source>
        <dbReference type="SMART" id="SM00226"/>
    </source>
</evidence>